<evidence type="ECO:0000313" key="1">
    <source>
        <dbReference type="EMBL" id="SER97262.1"/>
    </source>
</evidence>
<dbReference type="Proteomes" id="UP000198815">
    <property type="component" value="Unassembled WGS sequence"/>
</dbReference>
<keyword evidence="2" id="KW-1185">Reference proteome</keyword>
<sequence length="76" mass="7872">MVFSRSGKGLGTRSYSPWGAVTAHSGAASTSVLFAGAYRNAETELLYVQARHDGPAFLTIDAIGALTGQAYVYTGG</sequence>
<gene>
    <name evidence="1" type="ORF">SAMN05443377_1244</name>
</gene>
<dbReference type="AlphaFoldDB" id="A0A1H9TJC6"/>
<name>A0A1H9TJC6_9ACTN</name>
<proteinExistence type="predicted"/>
<dbReference type="EMBL" id="FOGZ01000024">
    <property type="protein sequence ID" value="SER97262.1"/>
    <property type="molecule type" value="Genomic_DNA"/>
</dbReference>
<evidence type="ECO:0000313" key="2">
    <source>
        <dbReference type="Proteomes" id="UP000198815"/>
    </source>
</evidence>
<protein>
    <submittedName>
        <fullName evidence="1">RHS repeat-associated core domain-containing protein</fullName>
    </submittedName>
</protein>
<organism evidence="1 2">
    <name type="scientific">Propionibacterium cyclohexanicum</name>
    <dbReference type="NCBI Taxonomy" id="64702"/>
    <lineage>
        <taxon>Bacteria</taxon>
        <taxon>Bacillati</taxon>
        <taxon>Actinomycetota</taxon>
        <taxon>Actinomycetes</taxon>
        <taxon>Propionibacteriales</taxon>
        <taxon>Propionibacteriaceae</taxon>
        <taxon>Propionibacterium</taxon>
    </lineage>
</organism>
<reference evidence="1 2" key="1">
    <citation type="submission" date="2016-10" db="EMBL/GenBank/DDBJ databases">
        <authorList>
            <person name="de Groot N.N."/>
        </authorList>
    </citation>
    <scope>NUCLEOTIDE SEQUENCE [LARGE SCALE GENOMIC DNA]</scope>
    <source>
        <strain evidence="1 2">DSM 16859</strain>
    </source>
</reference>
<dbReference type="Gene3D" id="2.180.10.10">
    <property type="entry name" value="RHS repeat-associated core"/>
    <property type="match status" value="1"/>
</dbReference>
<accession>A0A1H9TJC6</accession>